<dbReference type="PIRSF" id="PIRSF028177">
    <property type="entry name" value="Polyketide_synth_Omtfrase_TcmP"/>
    <property type="match status" value="1"/>
</dbReference>
<dbReference type="Proteomes" id="UP000644140">
    <property type="component" value="Chromosome"/>
</dbReference>
<dbReference type="GO" id="GO:0008168">
    <property type="term" value="F:methyltransferase activity"/>
    <property type="evidence" value="ECO:0007669"/>
    <property type="project" value="UniProtKB-KW"/>
</dbReference>
<sequence length="274" mass="31684">MNKIALNLQDEIVDTLLITLYAKSVETRKQVPLINDQTACELVEKIDYDFSKYKNKTASSVGVAIRSNHFDQKVKQFIQCHQNPIVVFVGCGLDTRLQRIGESAQQAQFYQLDLDEVIEQRKKLLSPQENEHLIASSMLTTTWMDQLKQDHPQGDFMFVIEGVLMYFNEAQNKQVLIGLAERFSGAEVHFDMLNQWMSTKSSLHDTVSKTKATFKFGLDDDKAIEAWHPKLKYGQTYLFNQFKGWRRMGIILTTLMSIIPQMKTSSRILMYRIK</sequence>
<dbReference type="GO" id="GO:0032259">
    <property type="term" value="P:methylation"/>
    <property type="evidence" value="ECO:0007669"/>
    <property type="project" value="UniProtKB-KW"/>
</dbReference>
<dbReference type="Pfam" id="PF04072">
    <property type="entry name" value="LCM"/>
    <property type="match status" value="1"/>
</dbReference>
<dbReference type="InterPro" id="IPR007213">
    <property type="entry name" value="Ppm1/Ppm2/Tcmp"/>
</dbReference>
<name>A0A8I1AID3_ACIBZ</name>
<evidence type="ECO:0000256" key="2">
    <source>
        <dbReference type="ARBA" id="ARBA00022679"/>
    </source>
</evidence>
<organism evidence="3 4">
    <name type="scientific">Acinetobacter bereziniae</name>
    <name type="common">Acinetobacter genomosp. 10</name>
    <dbReference type="NCBI Taxonomy" id="106648"/>
    <lineage>
        <taxon>Bacteria</taxon>
        <taxon>Pseudomonadati</taxon>
        <taxon>Pseudomonadota</taxon>
        <taxon>Gammaproteobacteria</taxon>
        <taxon>Moraxellales</taxon>
        <taxon>Moraxellaceae</taxon>
        <taxon>Acinetobacter</taxon>
    </lineage>
</organism>
<reference evidence="3" key="1">
    <citation type="submission" date="2022-02" db="EMBL/GenBank/DDBJ databases">
        <title>Characterization of Tn125 harboring carbapenem-resistant Acinetobacter bereziniae clinical isolates.</title>
        <authorList>
            <person name="Wong N.-K."/>
            <person name="Pan Q."/>
        </authorList>
    </citation>
    <scope>NUCLEOTIDE SEQUENCE</scope>
    <source>
        <strain evidence="3">GD03393</strain>
    </source>
</reference>
<dbReference type="EC" id="2.1.1.-" evidence="3"/>
<keyword evidence="1 3" id="KW-0489">Methyltransferase</keyword>
<dbReference type="RefSeq" id="WP_151780990.1">
    <property type="nucleotide sequence ID" value="NZ_BKNL01000019.1"/>
</dbReference>
<dbReference type="EMBL" id="CP092085">
    <property type="protein sequence ID" value="UUN96416.1"/>
    <property type="molecule type" value="Genomic_DNA"/>
</dbReference>
<dbReference type="SUPFAM" id="SSF53335">
    <property type="entry name" value="S-adenosyl-L-methionine-dependent methyltransferases"/>
    <property type="match status" value="1"/>
</dbReference>
<dbReference type="AlphaFoldDB" id="A0A8I1AID3"/>
<protein>
    <submittedName>
        <fullName evidence="3">Class I SAM-dependent methyltransferase</fullName>
        <ecNumber evidence="3">2.1.1.-</ecNumber>
    </submittedName>
</protein>
<accession>A0A8I1AID3</accession>
<dbReference type="PANTHER" id="PTHR43619">
    <property type="entry name" value="S-ADENOSYL-L-METHIONINE-DEPENDENT METHYLTRANSFERASE YKTD-RELATED"/>
    <property type="match status" value="1"/>
</dbReference>
<evidence type="ECO:0000313" key="4">
    <source>
        <dbReference type="Proteomes" id="UP000644140"/>
    </source>
</evidence>
<dbReference type="Gene3D" id="3.40.50.150">
    <property type="entry name" value="Vaccinia Virus protein VP39"/>
    <property type="match status" value="1"/>
</dbReference>
<evidence type="ECO:0000313" key="3">
    <source>
        <dbReference type="EMBL" id="UUN96416.1"/>
    </source>
</evidence>
<keyword evidence="2 3" id="KW-0808">Transferase</keyword>
<evidence type="ECO:0000256" key="1">
    <source>
        <dbReference type="ARBA" id="ARBA00022603"/>
    </source>
</evidence>
<dbReference type="PANTHER" id="PTHR43619:SF2">
    <property type="entry name" value="S-ADENOSYL-L-METHIONINE-DEPENDENT METHYLTRANSFERASES SUPERFAMILY PROTEIN"/>
    <property type="match status" value="1"/>
</dbReference>
<proteinExistence type="predicted"/>
<gene>
    <name evidence="3" type="ORF">I9054_013640</name>
</gene>
<dbReference type="InterPro" id="IPR029063">
    <property type="entry name" value="SAM-dependent_MTases_sf"/>
</dbReference>
<dbReference type="InterPro" id="IPR016874">
    <property type="entry name" value="TcmP-like"/>
</dbReference>